<feature type="domain" description="SMODS and SLOG-associating 2TM effector" evidence="3">
    <location>
        <begin position="7"/>
        <end position="158"/>
    </location>
</feature>
<evidence type="ECO:0000313" key="5">
    <source>
        <dbReference type="Proteomes" id="UP000218891"/>
    </source>
</evidence>
<dbReference type="RefSeq" id="WP_096869050.1">
    <property type="nucleotide sequence ID" value="NZ_CP010643.1"/>
</dbReference>
<reference evidence="4 5" key="2">
    <citation type="journal article" date="2017" name="Genome Biol. Evol.">
        <title>Trajectories and Drivers of Genome Evolution in Surface-Associated Marine Phaeobacter.</title>
        <authorList>
            <person name="Freese H.M."/>
            <person name="Sikorski J."/>
            <person name="Bunk B."/>
            <person name="Scheuner C."/>
            <person name="Meier-Kolthoff J.P."/>
            <person name="Sproer C."/>
            <person name="Gram L."/>
            <person name="Overmann J."/>
        </authorList>
    </citation>
    <scope>NUCLEOTIDE SEQUENCE [LARGE SCALE GENOMIC DNA]</scope>
    <source>
        <strain evidence="4 5">P36</strain>
    </source>
</reference>
<dbReference type="EMBL" id="CP010643">
    <property type="protein sequence ID" value="ATG36153.1"/>
    <property type="molecule type" value="Genomic_DNA"/>
</dbReference>
<reference evidence="4 5" key="1">
    <citation type="journal article" date="2017" name="Front. Microbiol.">
        <title>Phaeobacter piscinae sp. nov., a species of the Roseobacter group and potential aquaculture probiont.</title>
        <authorList>
            <person name="Sonnenschein E.C."/>
            <person name="Phippen C.B.W."/>
            <person name="Nielsen K.F."/>
            <person name="Mateiu R.V."/>
            <person name="Melchiorsen J."/>
            <person name="Gram L."/>
            <person name="Overmann J."/>
            <person name="Freese H.M."/>
        </authorList>
    </citation>
    <scope>NUCLEOTIDE SEQUENCE [LARGE SCALE GENOMIC DNA]</scope>
    <source>
        <strain evidence="4 5">P36</strain>
    </source>
</reference>
<gene>
    <name evidence="4" type="ORF">PhaeoP36_02020</name>
</gene>
<dbReference type="Pfam" id="PF18184">
    <property type="entry name" value="SLATT_3"/>
    <property type="match status" value="1"/>
</dbReference>
<organism evidence="4 5">
    <name type="scientific">Phaeobacter piscinae</name>
    <dbReference type="NCBI Taxonomy" id="1580596"/>
    <lineage>
        <taxon>Bacteria</taxon>
        <taxon>Pseudomonadati</taxon>
        <taxon>Pseudomonadota</taxon>
        <taxon>Alphaproteobacteria</taxon>
        <taxon>Rhodobacterales</taxon>
        <taxon>Roseobacteraceae</taxon>
        <taxon>Phaeobacter</taxon>
    </lineage>
</organism>
<reference evidence="4 5" key="4">
    <citation type="journal article" date="2018" name="Environ. Microbiol. Rep.">
        <title>Phylogenetic distribution of roseobacticides in the Roseobacter group and their effect on microalgae.</title>
        <authorList>
            <person name="Sonnenschein E.C."/>
            <person name="Phippen C.B."/>
            <person name="Bentzon-Tilia M."/>
            <person name="Rasmussen S.A."/>
            <person name="Nielsen K.F."/>
            <person name="Gram L."/>
        </authorList>
    </citation>
    <scope>NUCLEOTIDE SEQUENCE [LARGE SCALE GENOMIC DNA]</scope>
    <source>
        <strain evidence="4 5">P36</strain>
    </source>
</reference>
<name>A0ABN5DGT3_9RHOB</name>
<accession>A0ABN5DGT3</accession>
<feature type="transmembrane region" description="Helical" evidence="1">
    <location>
        <begin position="216"/>
        <end position="233"/>
    </location>
</feature>
<dbReference type="Pfam" id="PF18181">
    <property type="entry name" value="SLATT_1"/>
    <property type="match status" value="1"/>
</dbReference>
<dbReference type="NCBIfam" id="NF033634">
    <property type="entry name" value="SLATT_1"/>
    <property type="match status" value="1"/>
</dbReference>
<evidence type="ECO:0000256" key="1">
    <source>
        <dbReference type="SAM" id="Phobius"/>
    </source>
</evidence>
<dbReference type="InterPro" id="IPR041116">
    <property type="entry name" value="SLATT_3"/>
</dbReference>
<dbReference type="NCBIfam" id="NF033610">
    <property type="entry name" value="SLATT_3"/>
    <property type="match status" value="1"/>
</dbReference>
<feature type="domain" description="SMODS and SLOG-associating 2TM effector" evidence="2">
    <location>
        <begin position="162"/>
        <end position="284"/>
    </location>
</feature>
<protein>
    <recommendedName>
        <fullName evidence="6">DUF4231 domain-containing protein</fullName>
    </recommendedName>
</protein>
<keyword evidence="1" id="KW-1133">Transmembrane helix</keyword>
<evidence type="ECO:0008006" key="6">
    <source>
        <dbReference type="Google" id="ProtNLM"/>
    </source>
</evidence>
<feature type="transmembrane region" description="Helical" evidence="1">
    <location>
        <begin position="54"/>
        <end position="71"/>
    </location>
</feature>
<reference evidence="4 5" key="3">
    <citation type="journal article" date="2017" name="Int. J. Syst. Evol. Microbiol.">
        <title>Adaptation of Surface-Associated Bacteria to the Open Ocean: A Genomically Distinct Subpopulation of Phaeobacter gallaeciensis Colonizes Pacific Mesozooplankton.</title>
        <authorList>
            <person name="Freese H.M."/>
            <person name="Methner A."/>
            <person name="Overmann J."/>
        </authorList>
    </citation>
    <scope>NUCLEOTIDE SEQUENCE [LARGE SCALE GENOMIC DNA]</scope>
    <source>
        <strain evidence="4 5">P36</strain>
    </source>
</reference>
<evidence type="ECO:0000313" key="4">
    <source>
        <dbReference type="EMBL" id="ATG36153.1"/>
    </source>
</evidence>
<feature type="transmembrane region" description="Helical" evidence="1">
    <location>
        <begin position="24"/>
        <end position="42"/>
    </location>
</feature>
<sequence length="291" mass="33040">MNSDDLPALYLSADLASNKSQKGYLLVLKAEFALLVLLALVGEFAGEIPAAKNVMVIFLIFLFGLLVYRFFSKLDRKWYACRALAESVKTSAWKFAMRSHPYDDHSIVQVPTKNFLNSLIEIRKDNDFLGHELDAKYSDGDQISDKMLEVRKLPFEERLDLYLSSRVKGQRTWYATKAADNAKKRKFWFCFAVFCYALASASMLSKDLIESDVSFLFSGLLVLVTSSFAWIQVKRFGELSASYTLTAHEIGSIQGRSVDVTDENSLSEFVNAAEFAFSREHTQWAARRDFS</sequence>
<dbReference type="Proteomes" id="UP000218891">
    <property type="component" value="Chromosome"/>
</dbReference>
<keyword evidence="5" id="KW-1185">Reference proteome</keyword>
<feature type="transmembrane region" description="Helical" evidence="1">
    <location>
        <begin position="187"/>
        <end position="204"/>
    </location>
</feature>
<keyword evidence="1" id="KW-0812">Transmembrane</keyword>
<dbReference type="InterPro" id="IPR040884">
    <property type="entry name" value="SLATT_1"/>
</dbReference>
<proteinExistence type="predicted"/>
<evidence type="ECO:0000259" key="3">
    <source>
        <dbReference type="Pfam" id="PF18184"/>
    </source>
</evidence>
<evidence type="ECO:0000259" key="2">
    <source>
        <dbReference type="Pfam" id="PF18181"/>
    </source>
</evidence>
<keyword evidence="1" id="KW-0472">Membrane</keyword>